<dbReference type="PANTHER" id="PTHR44591:SF14">
    <property type="entry name" value="PROTEIN PILG"/>
    <property type="match status" value="1"/>
</dbReference>
<sequence length="131" mass="14589">MADQTLKRIFVVDDERVIAETLATILEKSGFSAQCFFNPLEALYAARSDAPDLLISDVMMPQLSGVELAVQMKTMWPLCQILLFSGQAATADLLQTAREQGHDFHLLTKPVHPSDLLKEIQRQDSEAGMRV</sequence>
<keyword evidence="5" id="KW-0675">Receptor</keyword>
<dbReference type="SMART" id="SM00448">
    <property type="entry name" value="REC"/>
    <property type="match status" value="1"/>
</dbReference>
<evidence type="ECO:0000313" key="6">
    <source>
        <dbReference type="Proteomes" id="UP000289437"/>
    </source>
</evidence>
<organism evidence="5 6">
    <name type="scientific">Granulicella sibirica</name>
    <dbReference type="NCBI Taxonomy" id="2479048"/>
    <lineage>
        <taxon>Bacteria</taxon>
        <taxon>Pseudomonadati</taxon>
        <taxon>Acidobacteriota</taxon>
        <taxon>Terriglobia</taxon>
        <taxon>Terriglobales</taxon>
        <taxon>Acidobacteriaceae</taxon>
        <taxon>Granulicella</taxon>
    </lineage>
</organism>
<comment type="caution">
    <text evidence="5">The sequence shown here is derived from an EMBL/GenBank/DDBJ whole genome shotgun (WGS) entry which is preliminary data.</text>
</comment>
<feature type="domain" description="Response regulatory" evidence="4">
    <location>
        <begin position="8"/>
        <end position="124"/>
    </location>
</feature>
<evidence type="ECO:0000259" key="4">
    <source>
        <dbReference type="PROSITE" id="PS50110"/>
    </source>
</evidence>
<gene>
    <name evidence="5" type="ORF">GRAN_4940</name>
</gene>
<reference evidence="5 6" key="1">
    <citation type="submission" date="2018-11" db="EMBL/GenBank/DDBJ databases">
        <authorList>
            <person name="Mardanov A.V."/>
            <person name="Ravin N.V."/>
            <person name="Dedysh S.N."/>
        </authorList>
    </citation>
    <scope>NUCLEOTIDE SEQUENCE [LARGE SCALE GENOMIC DNA]</scope>
    <source>
        <strain evidence="5 6">AF10</strain>
    </source>
</reference>
<proteinExistence type="predicted"/>
<protein>
    <submittedName>
        <fullName evidence="5">Chemotaxis regulator-transmits chemoreceptor signals to flagelllar motor components CheY</fullName>
    </submittedName>
</protein>
<evidence type="ECO:0000256" key="1">
    <source>
        <dbReference type="ARBA" id="ARBA00022553"/>
    </source>
</evidence>
<dbReference type="Gene3D" id="3.40.50.2300">
    <property type="match status" value="1"/>
</dbReference>
<name>A0A4Q0SXR4_9BACT</name>
<reference evidence="6" key="2">
    <citation type="submission" date="2019-02" db="EMBL/GenBank/DDBJ databases">
        <title>Granulicella sibirica sp. nov., a psychrotolerant acidobacterium isolated from an organic soil layer in forested tundra, West Siberia.</title>
        <authorList>
            <person name="Oshkin I.Y."/>
            <person name="Kulichevskaya I.S."/>
            <person name="Rijpstra W.I.C."/>
            <person name="Sinninghe Damste J.S."/>
            <person name="Rakitin A.L."/>
            <person name="Ravin N.V."/>
            <person name="Dedysh S.N."/>
        </authorList>
    </citation>
    <scope>NUCLEOTIDE SEQUENCE [LARGE SCALE GENOMIC DNA]</scope>
    <source>
        <strain evidence="6">AF10</strain>
    </source>
</reference>
<evidence type="ECO:0000256" key="2">
    <source>
        <dbReference type="ARBA" id="ARBA00023012"/>
    </source>
</evidence>
<dbReference type="PROSITE" id="PS50110">
    <property type="entry name" value="RESPONSE_REGULATORY"/>
    <property type="match status" value="1"/>
</dbReference>
<dbReference type="InterPro" id="IPR011006">
    <property type="entry name" value="CheY-like_superfamily"/>
</dbReference>
<dbReference type="EMBL" id="RDSM01000006">
    <property type="protein sequence ID" value="RXH53971.1"/>
    <property type="molecule type" value="Genomic_DNA"/>
</dbReference>
<keyword evidence="6" id="KW-1185">Reference proteome</keyword>
<feature type="modified residue" description="4-aspartylphosphate" evidence="3">
    <location>
        <position position="57"/>
    </location>
</feature>
<dbReference type="Proteomes" id="UP000289437">
    <property type="component" value="Unassembled WGS sequence"/>
</dbReference>
<dbReference type="InterPro" id="IPR050595">
    <property type="entry name" value="Bact_response_regulator"/>
</dbReference>
<dbReference type="RefSeq" id="WP_128915528.1">
    <property type="nucleotide sequence ID" value="NZ_RDSM01000006.1"/>
</dbReference>
<keyword evidence="2" id="KW-0902">Two-component regulatory system</keyword>
<dbReference type="GO" id="GO:0000160">
    <property type="term" value="P:phosphorelay signal transduction system"/>
    <property type="evidence" value="ECO:0007669"/>
    <property type="project" value="UniProtKB-KW"/>
</dbReference>
<dbReference type="SUPFAM" id="SSF52172">
    <property type="entry name" value="CheY-like"/>
    <property type="match status" value="1"/>
</dbReference>
<evidence type="ECO:0000256" key="3">
    <source>
        <dbReference type="PROSITE-ProRule" id="PRU00169"/>
    </source>
</evidence>
<keyword evidence="1 3" id="KW-0597">Phosphoprotein</keyword>
<dbReference type="AlphaFoldDB" id="A0A4Q0SXR4"/>
<accession>A0A4Q0SXR4</accession>
<dbReference type="Pfam" id="PF00072">
    <property type="entry name" value="Response_reg"/>
    <property type="match status" value="1"/>
</dbReference>
<dbReference type="PANTHER" id="PTHR44591">
    <property type="entry name" value="STRESS RESPONSE REGULATOR PROTEIN 1"/>
    <property type="match status" value="1"/>
</dbReference>
<dbReference type="OrthoDB" id="121904at2"/>
<dbReference type="CDD" id="cd00156">
    <property type="entry name" value="REC"/>
    <property type="match status" value="1"/>
</dbReference>
<dbReference type="InterPro" id="IPR001789">
    <property type="entry name" value="Sig_transdc_resp-reg_receiver"/>
</dbReference>
<evidence type="ECO:0000313" key="5">
    <source>
        <dbReference type="EMBL" id="RXH53971.1"/>
    </source>
</evidence>